<accession>A0ABU3BIM9</accession>
<gene>
    <name evidence="2" type="ORF">RM520_10325</name>
</gene>
<keyword evidence="1" id="KW-0812">Transmembrane</keyword>
<evidence type="ECO:0000313" key="3">
    <source>
        <dbReference type="Proteomes" id="UP001250662"/>
    </source>
</evidence>
<keyword evidence="3" id="KW-1185">Reference proteome</keyword>
<proteinExistence type="predicted"/>
<reference evidence="2 3" key="1">
    <citation type="submission" date="2023-09" db="EMBL/GenBank/DDBJ databases">
        <authorList>
            <person name="Rey-Velasco X."/>
        </authorList>
    </citation>
    <scope>NUCLEOTIDE SEQUENCE [LARGE SCALE GENOMIC DNA]</scope>
    <source>
        <strain evidence="2 3">P007</strain>
    </source>
</reference>
<protein>
    <submittedName>
        <fullName evidence="2">Uncharacterized protein</fullName>
    </submittedName>
</protein>
<name>A0ABU3BIM9_9FLAO</name>
<dbReference type="RefSeq" id="WP_311387976.1">
    <property type="nucleotide sequence ID" value="NZ_JAVRHU010000002.1"/>
</dbReference>
<dbReference type="EMBL" id="JAVRHU010000002">
    <property type="protein sequence ID" value="MDT0622027.1"/>
    <property type="molecule type" value="Genomic_DNA"/>
</dbReference>
<evidence type="ECO:0000256" key="1">
    <source>
        <dbReference type="SAM" id="Phobius"/>
    </source>
</evidence>
<sequence length="164" mass="18613">MIPSFVLGFIGAGFGIYAGSKSKDKRKKPMKFAKILFGQCMAILLLSNGISWTIRSHSRAELRNILNEKDLKIVVDGANLSLIDTQKVISELKSIEPHFGRKSYELTDFKIGVSSKSNSMKLMLRKDRKVKNRYWIFWNKYVATSQHEIGKIKSNTLSKTLANI</sequence>
<comment type="caution">
    <text evidence="2">The sequence shown here is derived from an EMBL/GenBank/DDBJ whole genome shotgun (WGS) entry which is preliminary data.</text>
</comment>
<feature type="transmembrane region" description="Helical" evidence="1">
    <location>
        <begin position="34"/>
        <end position="54"/>
    </location>
</feature>
<keyword evidence="1" id="KW-1133">Transmembrane helix</keyword>
<organism evidence="2 3">
    <name type="scientific">Croceitalea vernalis</name>
    <dbReference type="NCBI Taxonomy" id="3075599"/>
    <lineage>
        <taxon>Bacteria</taxon>
        <taxon>Pseudomonadati</taxon>
        <taxon>Bacteroidota</taxon>
        <taxon>Flavobacteriia</taxon>
        <taxon>Flavobacteriales</taxon>
        <taxon>Flavobacteriaceae</taxon>
        <taxon>Croceitalea</taxon>
    </lineage>
</organism>
<dbReference type="Proteomes" id="UP001250662">
    <property type="component" value="Unassembled WGS sequence"/>
</dbReference>
<evidence type="ECO:0000313" key="2">
    <source>
        <dbReference type="EMBL" id="MDT0622027.1"/>
    </source>
</evidence>
<keyword evidence="1" id="KW-0472">Membrane</keyword>